<proteinExistence type="predicted"/>
<gene>
    <name evidence="4" type="ORF">ACFPPC_30515</name>
</gene>
<dbReference type="EMBL" id="JBHSLV010000078">
    <property type="protein sequence ID" value="MFC5396990.1"/>
    <property type="molecule type" value="Genomic_DNA"/>
</dbReference>
<dbReference type="GO" id="GO:0008168">
    <property type="term" value="F:methyltransferase activity"/>
    <property type="evidence" value="ECO:0007669"/>
    <property type="project" value="UniProtKB-KW"/>
</dbReference>
<dbReference type="InterPro" id="IPR041698">
    <property type="entry name" value="Methyltransf_25"/>
</dbReference>
<keyword evidence="5" id="KW-1185">Reference proteome</keyword>
<dbReference type="EC" id="2.1.1.-" evidence="4"/>
<evidence type="ECO:0000256" key="1">
    <source>
        <dbReference type="ARBA" id="ARBA00022603"/>
    </source>
</evidence>
<keyword evidence="2 4" id="KW-0808">Transferase</keyword>
<dbReference type="GO" id="GO:0032259">
    <property type="term" value="P:methylation"/>
    <property type="evidence" value="ECO:0007669"/>
    <property type="project" value="UniProtKB-KW"/>
</dbReference>
<dbReference type="InterPro" id="IPR029063">
    <property type="entry name" value="SAM-dependent_MTases_sf"/>
</dbReference>
<organism evidence="4 5">
    <name type="scientific">Bosea vestrisii</name>
    <dbReference type="NCBI Taxonomy" id="151416"/>
    <lineage>
        <taxon>Bacteria</taxon>
        <taxon>Pseudomonadati</taxon>
        <taxon>Pseudomonadota</taxon>
        <taxon>Alphaproteobacteria</taxon>
        <taxon>Hyphomicrobiales</taxon>
        <taxon>Boseaceae</taxon>
        <taxon>Bosea</taxon>
    </lineage>
</organism>
<dbReference type="PANTHER" id="PTHR43861">
    <property type="entry name" value="TRANS-ACONITATE 2-METHYLTRANSFERASE-RELATED"/>
    <property type="match status" value="1"/>
</dbReference>
<dbReference type="Proteomes" id="UP001596104">
    <property type="component" value="Unassembled WGS sequence"/>
</dbReference>
<feature type="domain" description="Methyltransferase" evidence="3">
    <location>
        <begin position="49"/>
        <end position="143"/>
    </location>
</feature>
<evidence type="ECO:0000256" key="2">
    <source>
        <dbReference type="ARBA" id="ARBA00022679"/>
    </source>
</evidence>
<dbReference type="CDD" id="cd02440">
    <property type="entry name" value="AdoMet_MTases"/>
    <property type="match status" value="1"/>
</dbReference>
<comment type="caution">
    <text evidence="4">The sequence shown here is derived from an EMBL/GenBank/DDBJ whole genome shotgun (WGS) entry which is preliminary data.</text>
</comment>
<accession>A0ABW0HJX8</accession>
<reference evidence="5" key="1">
    <citation type="journal article" date="2019" name="Int. J. Syst. Evol. Microbiol.">
        <title>The Global Catalogue of Microorganisms (GCM) 10K type strain sequencing project: providing services to taxonomists for standard genome sequencing and annotation.</title>
        <authorList>
            <consortium name="The Broad Institute Genomics Platform"/>
            <consortium name="The Broad Institute Genome Sequencing Center for Infectious Disease"/>
            <person name="Wu L."/>
            <person name="Ma J."/>
        </authorList>
    </citation>
    <scope>NUCLEOTIDE SEQUENCE [LARGE SCALE GENOMIC DNA]</scope>
    <source>
        <strain evidence="5">CGMCC 1.16326</strain>
    </source>
</reference>
<protein>
    <submittedName>
        <fullName evidence="4">Class I SAM-dependent methyltransferase</fullName>
        <ecNumber evidence="4">2.1.1.-</ecNumber>
    </submittedName>
</protein>
<dbReference type="PANTHER" id="PTHR43861:SF1">
    <property type="entry name" value="TRANS-ACONITATE 2-METHYLTRANSFERASE"/>
    <property type="match status" value="1"/>
</dbReference>
<name>A0ABW0HJX8_9HYPH</name>
<evidence type="ECO:0000259" key="3">
    <source>
        <dbReference type="Pfam" id="PF13649"/>
    </source>
</evidence>
<sequence>MEEDAYVGKWVRPNSDSPLEMVGRKGSHDLDWLAGYIVEKLALGPDDTVLDVCCGNGLVTRLVAPRVKSMLGVDFSHVLLQQAEQISAAPNLRYAQADARNLHTALQGNVFDKAYLCAAFQYFDDQAGREVLAGLRRAVKPGGVVKILDIPDKALKRQHQVRSAVRILLPSSGDKNSGRFASFGERLGYLGRNAANVLFGKKTDDLGWWWSRADFVAAARSAGFECQTLDQPRNNPHHTYRFDAILR</sequence>
<evidence type="ECO:0000313" key="5">
    <source>
        <dbReference type="Proteomes" id="UP001596104"/>
    </source>
</evidence>
<dbReference type="SUPFAM" id="SSF53335">
    <property type="entry name" value="S-adenosyl-L-methionine-dependent methyltransferases"/>
    <property type="match status" value="1"/>
</dbReference>
<dbReference type="Pfam" id="PF13649">
    <property type="entry name" value="Methyltransf_25"/>
    <property type="match status" value="1"/>
</dbReference>
<evidence type="ECO:0000313" key="4">
    <source>
        <dbReference type="EMBL" id="MFC5396990.1"/>
    </source>
</evidence>
<dbReference type="Gene3D" id="3.40.50.150">
    <property type="entry name" value="Vaccinia Virus protein VP39"/>
    <property type="match status" value="1"/>
</dbReference>
<dbReference type="RefSeq" id="WP_377013845.1">
    <property type="nucleotide sequence ID" value="NZ_JBHSLV010000078.1"/>
</dbReference>
<keyword evidence="1 4" id="KW-0489">Methyltransferase</keyword>